<keyword evidence="3" id="KW-1185">Reference proteome</keyword>
<evidence type="ECO:0008006" key="4">
    <source>
        <dbReference type="Google" id="ProtNLM"/>
    </source>
</evidence>
<proteinExistence type="predicted"/>
<evidence type="ECO:0000313" key="2">
    <source>
        <dbReference type="EMBL" id="SFL85430.1"/>
    </source>
</evidence>
<accession>A0A1I4L316</accession>
<sequence length="164" mass="16461">MSTILKRFLLVSSFYLLAPAANAFDLTNTLSAGAEALTPTAETSGQAQVLVGALQEQLGVTDSQAVGGTSALLQLAQNQLGDEAMAGLGQQVPGLDSLMGGGGMASSLLSGISSMDGVQQAFSALGLDSGMVQQFVPLVLGFLEQQGVGSELLSSLGGLWSPAA</sequence>
<feature type="chain" id="PRO_5011745013" description="DUF2780 domain-containing protein" evidence="1">
    <location>
        <begin position="24"/>
        <end position="164"/>
    </location>
</feature>
<dbReference type="Proteomes" id="UP000198519">
    <property type="component" value="Unassembled WGS sequence"/>
</dbReference>
<keyword evidence="1" id="KW-0732">Signal</keyword>
<evidence type="ECO:0000313" key="3">
    <source>
        <dbReference type="Proteomes" id="UP000198519"/>
    </source>
</evidence>
<dbReference type="EMBL" id="FOUE01000001">
    <property type="protein sequence ID" value="SFL85430.1"/>
    <property type="molecule type" value="Genomic_DNA"/>
</dbReference>
<feature type="signal peptide" evidence="1">
    <location>
        <begin position="1"/>
        <end position="23"/>
    </location>
</feature>
<dbReference type="InterPro" id="IPR021302">
    <property type="entry name" value="DUF2780_VcgC/VcgE"/>
</dbReference>
<dbReference type="RefSeq" id="WP_092020072.1">
    <property type="nucleotide sequence ID" value="NZ_FOUE01000001.1"/>
</dbReference>
<dbReference type="STRING" id="488535.SAMN04487963_0237"/>
<evidence type="ECO:0000256" key="1">
    <source>
        <dbReference type="SAM" id="SignalP"/>
    </source>
</evidence>
<dbReference type="Pfam" id="PF11075">
    <property type="entry name" value="DUF2780"/>
    <property type="match status" value="1"/>
</dbReference>
<gene>
    <name evidence="2" type="ORF">SAMN04487963_0237</name>
</gene>
<protein>
    <recommendedName>
        <fullName evidence="4">DUF2780 domain-containing protein</fullName>
    </recommendedName>
</protein>
<organism evidence="2 3">
    <name type="scientific">Marinobacter zhejiangensis</name>
    <dbReference type="NCBI Taxonomy" id="488535"/>
    <lineage>
        <taxon>Bacteria</taxon>
        <taxon>Pseudomonadati</taxon>
        <taxon>Pseudomonadota</taxon>
        <taxon>Gammaproteobacteria</taxon>
        <taxon>Pseudomonadales</taxon>
        <taxon>Marinobacteraceae</taxon>
        <taxon>Marinobacter</taxon>
    </lineage>
</organism>
<dbReference type="AlphaFoldDB" id="A0A1I4L316"/>
<name>A0A1I4L316_9GAMM</name>
<dbReference type="OrthoDB" id="8546843at2"/>
<reference evidence="3" key="1">
    <citation type="submission" date="2016-10" db="EMBL/GenBank/DDBJ databases">
        <authorList>
            <person name="Varghese N."/>
            <person name="Submissions S."/>
        </authorList>
    </citation>
    <scope>NUCLEOTIDE SEQUENCE [LARGE SCALE GENOMIC DNA]</scope>
    <source>
        <strain evidence="3">CGMCC 1.7061</strain>
    </source>
</reference>